<dbReference type="PANTHER" id="PTHR30461">
    <property type="entry name" value="DNA-INVERTASE FROM LAMBDOID PROPHAGE"/>
    <property type="match status" value="1"/>
</dbReference>
<dbReference type="PROSITE" id="PS51737">
    <property type="entry name" value="RECOMBINASE_DNA_BIND"/>
    <property type="match status" value="1"/>
</dbReference>
<feature type="domain" description="Recombinase" evidence="2">
    <location>
        <begin position="43"/>
        <end position="173"/>
    </location>
</feature>
<dbReference type="InterPro" id="IPR038109">
    <property type="entry name" value="DNA_bind_recomb_sf"/>
</dbReference>
<protein>
    <submittedName>
        <fullName evidence="3">Resolvase</fullName>
    </submittedName>
</protein>
<name>A0A0P0Z284_9HYPH</name>
<keyword evidence="1" id="KW-0175">Coiled coil</keyword>
<dbReference type="InterPro" id="IPR011109">
    <property type="entry name" value="DNA_bind_recombinase_dom"/>
</dbReference>
<accession>A0A0P0Z284</accession>
<dbReference type="InterPro" id="IPR050639">
    <property type="entry name" value="SSR_resolvase"/>
</dbReference>
<dbReference type="InterPro" id="IPR025827">
    <property type="entry name" value="Zn_ribbon_recom_dom"/>
</dbReference>
<proteinExistence type="predicted"/>
<organism evidence="3">
    <name type="scientific">Aureimonas frigidaquae</name>
    <dbReference type="NCBI Taxonomy" id="424757"/>
    <lineage>
        <taxon>Bacteria</taxon>
        <taxon>Pseudomonadati</taxon>
        <taxon>Pseudomonadota</taxon>
        <taxon>Alphaproteobacteria</taxon>
        <taxon>Hyphomicrobiales</taxon>
        <taxon>Aurantimonadaceae</taxon>
        <taxon>Aureimonas</taxon>
    </lineage>
</organism>
<dbReference type="PANTHER" id="PTHR30461:SF23">
    <property type="entry name" value="DNA RECOMBINASE-RELATED"/>
    <property type="match status" value="1"/>
</dbReference>
<reference evidence="3" key="1">
    <citation type="journal article" date="2015" name="Proc. Natl. Acad. Sci. U.S.A.">
        <title>Bacterial clade with the ribosomal RNA operon on a small plasmid rather than the chromosome.</title>
        <authorList>
            <person name="Anda M."/>
            <person name="Ohtsubo Y."/>
            <person name="Okubo T."/>
            <person name="Sugawara M."/>
            <person name="Nagata Y."/>
            <person name="Tsuda M."/>
            <person name="Minamisawa K."/>
            <person name="Mitsui H."/>
        </authorList>
    </citation>
    <scope>NUCLEOTIDE SEQUENCE</scope>
    <source>
        <strain evidence="3">JCM 14755</strain>
    </source>
</reference>
<dbReference type="GO" id="GO:0000150">
    <property type="term" value="F:DNA strand exchange activity"/>
    <property type="evidence" value="ECO:0007669"/>
    <property type="project" value="InterPro"/>
</dbReference>
<evidence type="ECO:0000313" key="3">
    <source>
        <dbReference type="EMBL" id="BAT27815.1"/>
    </source>
</evidence>
<dbReference type="GO" id="GO:0003677">
    <property type="term" value="F:DNA binding"/>
    <property type="evidence" value="ECO:0007669"/>
    <property type="project" value="InterPro"/>
</dbReference>
<evidence type="ECO:0000259" key="2">
    <source>
        <dbReference type="PROSITE" id="PS51737"/>
    </source>
</evidence>
<dbReference type="Gene3D" id="3.90.1750.20">
    <property type="entry name" value="Putative Large Serine Recombinase, Chain B, Domain 2"/>
    <property type="match status" value="1"/>
</dbReference>
<dbReference type="EMBL" id="LC066376">
    <property type="protein sequence ID" value="BAT27815.1"/>
    <property type="molecule type" value="Genomic_DNA"/>
</dbReference>
<evidence type="ECO:0000256" key="1">
    <source>
        <dbReference type="SAM" id="Coils"/>
    </source>
</evidence>
<dbReference type="Pfam" id="PF13408">
    <property type="entry name" value="Zn_ribbon_recom"/>
    <property type="match status" value="1"/>
</dbReference>
<sequence length="391" mass="43570">MHVMMRRVMTLFDEYQSRENGKHTLRAMKENARQGFWNGALPPIGYRIVEAEKRGAKVKKTLAIDPMHADTVRMIYRLALSGDGTTGPMGVKAIVGYLNDRRIFTRDGGRWGVGQIHAILTRTTYVGEHRFNRRGKDRVRNADDEVITVAVPTLIDQATFDAVQTLLRDRNPKTLVPHLISSPNMLTGLLHCAQCSGLMTMRTGKAGRYRYYACQKAARTDTARCTGIAIPIDALDTLVAQHMIGRLLERKRIEAILTMILQRRQAQIARDGAGRLDELNRCAEEAMLRLQRLRKAIEIGALDLEDPSLQERLASLRSLRARTAEEIASLQAELDRSGAVTVSASMLSAVIETAGQRLLERGDGFRRGYASAFAGRIVAEADKVRVTCTQS</sequence>
<feature type="coiled-coil region" evidence="1">
    <location>
        <begin position="276"/>
        <end position="333"/>
    </location>
</feature>
<dbReference type="Pfam" id="PF07508">
    <property type="entry name" value="Recombinase"/>
    <property type="match status" value="1"/>
</dbReference>
<dbReference type="AlphaFoldDB" id="A0A0P0Z284"/>